<comment type="catalytic activity">
    <reaction evidence="10 15">
        <text>2'-deoxycytidine + H2O + H(+) = 2'-deoxyuridine + NH4(+)</text>
        <dbReference type="Rhea" id="RHEA:13433"/>
        <dbReference type="ChEBI" id="CHEBI:15377"/>
        <dbReference type="ChEBI" id="CHEBI:15378"/>
        <dbReference type="ChEBI" id="CHEBI:15698"/>
        <dbReference type="ChEBI" id="CHEBI:16450"/>
        <dbReference type="ChEBI" id="CHEBI:28938"/>
        <dbReference type="EC" id="3.5.4.5"/>
    </reaction>
</comment>
<dbReference type="GO" id="GO:0072527">
    <property type="term" value="P:pyrimidine-containing compound metabolic process"/>
    <property type="evidence" value="ECO:0007669"/>
    <property type="project" value="UniProtKB-ARBA"/>
</dbReference>
<dbReference type="GO" id="GO:0005829">
    <property type="term" value="C:cytosol"/>
    <property type="evidence" value="ECO:0007669"/>
    <property type="project" value="TreeGrafter"/>
</dbReference>
<keyword evidence="7 15" id="KW-0378">Hydrolase</keyword>
<dbReference type="EMBL" id="LS483254">
    <property type="protein sequence ID" value="SQD92186.1"/>
    <property type="molecule type" value="Genomic_DNA"/>
</dbReference>
<dbReference type="NCBIfam" id="TIGR01354">
    <property type="entry name" value="cyt_deam_tetra"/>
    <property type="match status" value="1"/>
</dbReference>
<dbReference type="EC" id="3.5.4.5" evidence="4 15"/>
<evidence type="ECO:0000256" key="9">
    <source>
        <dbReference type="ARBA" id="ARBA00032005"/>
    </source>
</evidence>
<feature type="binding site" evidence="14">
    <location>
        <position position="88"/>
    </location>
    <ligand>
        <name>Zn(2+)</name>
        <dbReference type="ChEBI" id="CHEBI:29105"/>
        <note>catalytic</note>
    </ligand>
</feature>
<feature type="binding site" evidence="14">
    <location>
        <position position="53"/>
    </location>
    <ligand>
        <name>Zn(2+)</name>
        <dbReference type="ChEBI" id="CHEBI:29105"/>
        <note>catalytic</note>
    </ligand>
</feature>
<feature type="active site" description="Proton donor" evidence="12">
    <location>
        <position position="55"/>
    </location>
</feature>
<dbReference type="CDD" id="cd01283">
    <property type="entry name" value="cytidine_deaminase"/>
    <property type="match status" value="1"/>
</dbReference>
<evidence type="ECO:0000313" key="17">
    <source>
        <dbReference type="EMBL" id="SQD92186.1"/>
    </source>
</evidence>
<name>A0A2X3KX84_9BACT</name>
<evidence type="ECO:0000256" key="7">
    <source>
        <dbReference type="ARBA" id="ARBA00022801"/>
    </source>
</evidence>
<dbReference type="InterPro" id="IPR016192">
    <property type="entry name" value="APOBEC/CMP_deaminase_Zn-bd"/>
</dbReference>
<keyword evidence="18" id="KW-1185">Reference proteome</keyword>
<evidence type="ECO:0000256" key="8">
    <source>
        <dbReference type="ARBA" id="ARBA00022833"/>
    </source>
</evidence>
<comment type="catalytic activity">
    <reaction evidence="11 15">
        <text>cytidine + H2O + H(+) = uridine + NH4(+)</text>
        <dbReference type="Rhea" id="RHEA:16069"/>
        <dbReference type="ChEBI" id="CHEBI:15377"/>
        <dbReference type="ChEBI" id="CHEBI:15378"/>
        <dbReference type="ChEBI" id="CHEBI:16704"/>
        <dbReference type="ChEBI" id="CHEBI:17562"/>
        <dbReference type="ChEBI" id="CHEBI:28938"/>
        <dbReference type="EC" id="3.5.4.5"/>
    </reaction>
</comment>
<reference evidence="18" key="1">
    <citation type="submission" date="2018-05" db="EMBL/GenBank/DDBJ databases">
        <authorList>
            <person name="Hao L."/>
        </authorList>
    </citation>
    <scope>NUCLEOTIDE SEQUENCE [LARGE SCALE GENOMIC DNA]</scope>
</reference>
<dbReference type="FunFam" id="3.40.140.10:FF:000008">
    <property type="entry name" value="Cytidine deaminase"/>
    <property type="match status" value="1"/>
</dbReference>
<evidence type="ECO:0000259" key="16">
    <source>
        <dbReference type="PROSITE" id="PS51747"/>
    </source>
</evidence>
<dbReference type="Gene3D" id="3.40.140.10">
    <property type="entry name" value="Cytidine Deaminase, domain 2"/>
    <property type="match status" value="1"/>
</dbReference>
<dbReference type="InterPro" id="IPR050202">
    <property type="entry name" value="Cyt/Deoxycyt_deaminase"/>
</dbReference>
<dbReference type="NCBIfam" id="NF004064">
    <property type="entry name" value="PRK05578.1"/>
    <property type="match status" value="1"/>
</dbReference>
<comment type="function">
    <text evidence="2 15">This enzyme scavenges exogenous and endogenous cytidine and 2'-deoxycytidine for UMP synthesis.</text>
</comment>
<feature type="binding site" evidence="14">
    <location>
        <position position="85"/>
    </location>
    <ligand>
        <name>Zn(2+)</name>
        <dbReference type="ChEBI" id="CHEBI:29105"/>
        <note>catalytic</note>
    </ligand>
</feature>
<comment type="similarity">
    <text evidence="3 15">Belongs to the cytidine and deoxycytidylate deaminase family.</text>
</comment>
<organism evidence="17 18">
    <name type="scientific">Candidatus Bipolaricaulis anaerobius</name>
    <dbReference type="NCBI Taxonomy" id="2026885"/>
    <lineage>
        <taxon>Bacteria</taxon>
        <taxon>Candidatus Bipolaricaulota</taxon>
        <taxon>Candidatus Bipolaricaulia</taxon>
        <taxon>Candidatus Bipolaricaulales</taxon>
        <taxon>Candidatus Bipolaricaulaceae</taxon>
        <taxon>Candidatus Bipolaricaulis</taxon>
    </lineage>
</organism>
<accession>A0A2X3KX84</accession>
<evidence type="ECO:0000256" key="15">
    <source>
        <dbReference type="RuleBase" id="RU364006"/>
    </source>
</evidence>
<evidence type="ECO:0000256" key="3">
    <source>
        <dbReference type="ARBA" id="ARBA00006576"/>
    </source>
</evidence>
<comment type="cofactor">
    <cofactor evidence="1 14 15">
        <name>Zn(2+)</name>
        <dbReference type="ChEBI" id="CHEBI:29105"/>
    </cofactor>
</comment>
<dbReference type="AlphaFoldDB" id="A0A2X3KX84"/>
<evidence type="ECO:0000256" key="13">
    <source>
        <dbReference type="PIRSR" id="PIRSR606262-2"/>
    </source>
</evidence>
<feature type="binding site" evidence="13">
    <location>
        <begin position="42"/>
        <end position="48"/>
    </location>
    <ligand>
        <name>substrate</name>
    </ligand>
</feature>
<evidence type="ECO:0000256" key="12">
    <source>
        <dbReference type="PIRSR" id="PIRSR606262-1"/>
    </source>
</evidence>
<evidence type="ECO:0000256" key="4">
    <source>
        <dbReference type="ARBA" id="ARBA00012783"/>
    </source>
</evidence>
<feature type="domain" description="CMP/dCMP-type deaminase" evidence="16">
    <location>
        <begin position="1"/>
        <end position="127"/>
    </location>
</feature>
<dbReference type="PROSITE" id="PS51747">
    <property type="entry name" value="CYT_DCMP_DEAMINASES_2"/>
    <property type="match status" value="1"/>
</dbReference>
<gene>
    <name evidence="17" type="primary">cdd</name>
    <name evidence="17" type="ORF">BARAN1_0161</name>
</gene>
<dbReference type="Proteomes" id="UP000249818">
    <property type="component" value="Chromosome BARAN1"/>
</dbReference>
<dbReference type="PROSITE" id="PS00903">
    <property type="entry name" value="CYT_DCMP_DEAMINASES_1"/>
    <property type="match status" value="1"/>
</dbReference>
<sequence>MDEARLVAAAVEARRRAYAPYSGFAVGAALLSTGGKLFTGCNVENASYGLTVCAERVALFKAVSEGVREFAAIAVACGDSPCSPCGACRQALYEFAPNLKVILADGEGRRWEALPLSSLLPKGFGPADLAGG</sequence>
<dbReference type="Pfam" id="PF00383">
    <property type="entry name" value="dCMP_cyt_deam_1"/>
    <property type="match status" value="1"/>
</dbReference>
<dbReference type="PANTHER" id="PTHR11644">
    <property type="entry name" value="CYTIDINE DEAMINASE"/>
    <property type="match status" value="1"/>
</dbReference>
<dbReference type="GO" id="GO:0008270">
    <property type="term" value="F:zinc ion binding"/>
    <property type="evidence" value="ECO:0007669"/>
    <property type="project" value="UniProtKB-UniRule"/>
</dbReference>
<dbReference type="SUPFAM" id="SSF53927">
    <property type="entry name" value="Cytidine deaminase-like"/>
    <property type="match status" value="1"/>
</dbReference>
<evidence type="ECO:0000256" key="10">
    <source>
        <dbReference type="ARBA" id="ARBA00049252"/>
    </source>
</evidence>
<dbReference type="InterPro" id="IPR002125">
    <property type="entry name" value="CMP_dCMP_dom"/>
</dbReference>
<evidence type="ECO:0000313" key="18">
    <source>
        <dbReference type="Proteomes" id="UP000249818"/>
    </source>
</evidence>
<dbReference type="GO" id="GO:0055086">
    <property type="term" value="P:nucleobase-containing small molecule metabolic process"/>
    <property type="evidence" value="ECO:0007669"/>
    <property type="project" value="UniProtKB-ARBA"/>
</dbReference>
<evidence type="ECO:0000256" key="2">
    <source>
        <dbReference type="ARBA" id="ARBA00003949"/>
    </source>
</evidence>
<evidence type="ECO:0000256" key="1">
    <source>
        <dbReference type="ARBA" id="ARBA00001947"/>
    </source>
</evidence>
<dbReference type="InterPro" id="IPR006262">
    <property type="entry name" value="Cyt_deam_tetra"/>
</dbReference>
<evidence type="ECO:0000256" key="5">
    <source>
        <dbReference type="ARBA" id="ARBA00018266"/>
    </source>
</evidence>
<dbReference type="GO" id="GO:0004126">
    <property type="term" value="F:cytidine deaminase activity"/>
    <property type="evidence" value="ECO:0007669"/>
    <property type="project" value="UniProtKB-UniRule"/>
</dbReference>
<evidence type="ECO:0000256" key="11">
    <source>
        <dbReference type="ARBA" id="ARBA00049558"/>
    </source>
</evidence>
<dbReference type="PANTHER" id="PTHR11644:SF2">
    <property type="entry name" value="CYTIDINE DEAMINASE"/>
    <property type="match status" value="1"/>
</dbReference>
<protein>
    <recommendedName>
        <fullName evidence="5 15">Cytidine deaminase</fullName>
        <ecNumber evidence="4 15">3.5.4.5</ecNumber>
    </recommendedName>
    <alternativeName>
        <fullName evidence="9 15">Cytidine aminohydrolase</fullName>
    </alternativeName>
</protein>
<dbReference type="KEGG" id="bana:BARAN1_0161"/>
<keyword evidence="6 14" id="KW-0479">Metal-binding</keyword>
<dbReference type="InterPro" id="IPR016193">
    <property type="entry name" value="Cytidine_deaminase-like"/>
</dbReference>
<proteinExistence type="inferred from homology"/>
<evidence type="ECO:0000256" key="14">
    <source>
        <dbReference type="PIRSR" id="PIRSR606262-3"/>
    </source>
</evidence>
<evidence type="ECO:0000256" key="6">
    <source>
        <dbReference type="ARBA" id="ARBA00022723"/>
    </source>
</evidence>
<dbReference type="GO" id="GO:0042802">
    <property type="term" value="F:identical protein binding"/>
    <property type="evidence" value="ECO:0007669"/>
    <property type="project" value="UniProtKB-ARBA"/>
</dbReference>
<keyword evidence="8 14" id="KW-0862">Zinc</keyword>